<gene>
    <name evidence="1" type="ORF">CEN50_22800</name>
</gene>
<dbReference type="Proteomes" id="UP000235025">
    <property type="component" value="Unassembled WGS sequence"/>
</dbReference>
<sequence length="169" mass="20085">MSYEQLQLFEIPVQQSPQTVHDPYWDELELQPQKACDNFDQDIFTDETQASTIAPEHSSHCVREQLSLVPSPYKSVREQVKHNTAPEHQYFAPEQTHWVEKYWVKRGNKKYDYFRYCWMEGRKIRRIHIGSVDSHRAKEKKEAVELAISEGESPDEIKQLIKCFETRQT</sequence>
<protein>
    <recommendedName>
        <fullName evidence="3">AP2 domain-containing protein</fullName>
    </recommendedName>
</protein>
<dbReference type="AlphaFoldDB" id="A0A2N6KAI0"/>
<dbReference type="EMBL" id="NMQA01000323">
    <property type="protein sequence ID" value="PLZ95289.1"/>
    <property type="molecule type" value="Genomic_DNA"/>
</dbReference>
<evidence type="ECO:0008006" key="3">
    <source>
        <dbReference type="Google" id="ProtNLM"/>
    </source>
</evidence>
<reference evidence="1 2" key="1">
    <citation type="submission" date="2017-07" db="EMBL/GenBank/DDBJ databases">
        <title>Genomes of Fischerella (Mastigocladus) sp. strains.</title>
        <authorList>
            <person name="Miller S.R."/>
        </authorList>
    </citation>
    <scope>NUCLEOTIDE SEQUENCE [LARGE SCALE GENOMIC DNA]</scope>
    <source>
        <strain evidence="1 2">CCMEE 5268</strain>
    </source>
</reference>
<comment type="caution">
    <text evidence="1">The sequence shown here is derived from an EMBL/GenBank/DDBJ whole genome shotgun (WGS) entry which is preliminary data.</text>
</comment>
<accession>A0A2N6KAI0</accession>
<dbReference type="RefSeq" id="WP_102174892.1">
    <property type="nucleotide sequence ID" value="NZ_NMQA01000323.1"/>
</dbReference>
<evidence type="ECO:0000313" key="1">
    <source>
        <dbReference type="EMBL" id="PLZ95289.1"/>
    </source>
</evidence>
<proteinExistence type="predicted"/>
<evidence type="ECO:0000313" key="2">
    <source>
        <dbReference type="Proteomes" id="UP000235025"/>
    </source>
</evidence>
<organism evidence="1 2">
    <name type="scientific">Fischerella thermalis CCMEE 5268</name>
    <dbReference type="NCBI Taxonomy" id="2019662"/>
    <lineage>
        <taxon>Bacteria</taxon>
        <taxon>Bacillati</taxon>
        <taxon>Cyanobacteriota</taxon>
        <taxon>Cyanophyceae</taxon>
        <taxon>Nostocales</taxon>
        <taxon>Hapalosiphonaceae</taxon>
        <taxon>Fischerella</taxon>
    </lineage>
</organism>
<name>A0A2N6KAI0_9CYAN</name>